<keyword evidence="16" id="KW-0233">DNA recombination</keyword>
<dbReference type="FunFam" id="3.40.50.920:FF:000003">
    <property type="entry name" value="Transketolase"/>
    <property type="match status" value="1"/>
</dbReference>
<evidence type="ECO:0000256" key="12">
    <source>
        <dbReference type="ARBA" id="ARBA00022723"/>
    </source>
</evidence>
<dbReference type="InterPro" id="IPR005474">
    <property type="entry name" value="Transketolase_N"/>
</dbReference>
<dbReference type="GO" id="GO:0006310">
    <property type="term" value="P:DNA recombination"/>
    <property type="evidence" value="ECO:0007669"/>
    <property type="project" value="UniProtKB-KW"/>
</dbReference>
<feature type="binding site" evidence="22">
    <location>
        <position position="159"/>
    </location>
    <ligand>
        <name>Mg(2+)</name>
        <dbReference type="ChEBI" id="CHEBI:18420"/>
    </ligand>
</feature>
<feature type="binding site" evidence="21">
    <location>
        <position position="70"/>
    </location>
    <ligand>
        <name>thiamine diphosphate</name>
        <dbReference type="ChEBI" id="CHEBI:58937"/>
    </ligand>
</feature>
<evidence type="ECO:0000256" key="7">
    <source>
        <dbReference type="ARBA" id="ARBA00007131"/>
    </source>
</evidence>
<dbReference type="PROSITE" id="PS00802">
    <property type="entry name" value="TRANSKETOLASE_2"/>
    <property type="match status" value="1"/>
</dbReference>
<dbReference type="GO" id="GO:0046872">
    <property type="term" value="F:metal ion binding"/>
    <property type="evidence" value="ECO:0007669"/>
    <property type="project" value="UniProtKB-KW"/>
</dbReference>
<dbReference type="InterPro" id="IPR009014">
    <property type="entry name" value="Transketo_C/PFOR_II"/>
</dbReference>
<dbReference type="PANTHER" id="PTHR43522">
    <property type="entry name" value="TRANSKETOLASE"/>
    <property type="match status" value="1"/>
</dbReference>
<comment type="pathway">
    <text evidence="6">Carbohydrate biosynthesis; Calvin cycle.</text>
</comment>
<feature type="site" description="Important for catalytic activity" evidence="23">
    <location>
        <position position="264"/>
    </location>
</feature>
<feature type="site" description="Important for catalytic activity" evidence="23">
    <location>
        <position position="30"/>
    </location>
</feature>
<evidence type="ECO:0000256" key="1">
    <source>
        <dbReference type="ARBA" id="ARBA00001913"/>
    </source>
</evidence>
<comment type="cofactor">
    <cofactor evidence="2">
        <name>Mn(2+)</name>
        <dbReference type="ChEBI" id="CHEBI:29035"/>
    </cofactor>
</comment>
<evidence type="ECO:0000256" key="13">
    <source>
        <dbReference type="ARBA" id="ARBA00022837"/>
    </source>
</evidence>
<comment type="pathway">
    <text evidence="5">Carbohydrate degradation; pentose phosphate pathway.</text>
</comment>
<comment type="cofactor">
    <cofactor evidence="21">
        <name>thiamine diphosphate</name>
        <dbReference type="ChEBI" id="CHEBI:58937"/>
    </cofactor>
    <text evidence="21">Binds 1 thiamine pyrophosphate per subunit. During the reaction, the substrate forms a covalent intermediate with the cofactor.</text>
</comment>
<dbReference type="InterPro" id="IPR005478">
    <property type="entry name" value="Transketolase_bac-like"/>
</dbReference>
<feature type="binding site" evidence="21">
    <location>
        <position position="189"/>
    </location>
    <ligand>
        <name>thiamine diphosphate</name>
        <dbReference type="ChEBI" id="CHEBI:58937"/>
    </ligand>
</feature>
<dbReference type="FunFam" id="3.40.50.970:FF:000081">
    <property type="entry name" value="Transketolase"/>
    <property type="match status" value="1"/>
</dbReference>
<dbReference type="SUPFAM" id="SSF52518">
    <property type="entry name" value="Thiamin diphosphate-binding fold (THDP-binding)"/>
    <property type="match status" value="2"/>
</dbReference>
<evidence type="ECO:0000256" key="16">
    <source>
        <dbReference type="ARBA" id="ARBA00023172"/>
    </source>
</evidence>
<dbReference type="InterPro" id="IPR033247">
    <property type="entry name" value="Transketolase_fam"/>
</dbReference>
<evidence type="ECO:0000256" key="10">
    <source>
        <dbReference type="ARBA" id="ARBA00016662"/>
    </source>
</evidence>
<evidence type="ECO:0000256" key="20">
    <source>
        <dbReference type="PIRSR" id="PIRSR605478-2"/>
    </source>
</evidence>
<evidence type="ECO:0000313" key="25">
    <source>
        <dbReference type="EMBL" id="PAE87099.1"/>
    </source>
</evidence>
<feature type="binding site" evidence="20">
    <location>
        <position position="473"/>
    </location>
    <ligand>
        <name>substrate</name>
    </ligand>
</feature>
<dbReference type="Pfam" id="PF22613">
    <property type="entry name" value="Transketolase_C_1"/>
    <property type="match status" value="1"/>
</dbReference>
<evidence type="ECO:0000256" key="11">
    <source>
        <dbReference type="ARBA" id="ARBA00022679"/>
    </source>
</evidence>
<evidence type="ECO:0000256" key="23">
    <source>
        <dbReference type="PIRSR" id="PIRSR605478-5"/>
    </source>
</evidence>
<keyword evidence="14 22" id="KW-0460">Magnesium</keyword>
<keyword evidence="13" id="KW-0106">Calcium</keyword>
<keyword evidence="15 21" id="KW-0786">Thiamine pyrophosphate</keyword>
<evidence type="ECO:0000256" key="17">
    <source>
        <dbReference type="ARBA" id="ARBA00049473"/>
    </source>
</evidence>
<dbReference type="GO" id="GO:0004802">
    <property type="term" value="F:transketolase activity"/>
    <property type="evidence" value="ECO:0007669"/>
    <property type="project" value="UniProtKB-UniRule"/>
</dbReference>
<dbReference type="SMART" id="SM00861">
    <property type="entry name" value="Transket_pyr"/>
    <property type="match status" value="1"/>
</dbReference>
<evidence type="ECO:0000256" key="2">
    <source>
        <dbReference type="ARBA" id="ARBA00001936"/>
    </source>
</evidence>
<protein>
    <recommendedName>
        <fullName evidence="10 18">Transketolase</fullName>
        <ecNumber evidence="9 18">2.2.1.1</ecNumber>
    </recommendedName>
</protein>
<comment type="catalytic activity">
    <reaction evidence="17">
        <text>D-sedoheptulose 7-phosphate + D-glyceraldehyde 3-phosphate = aldehydo-D-ribose 5-phosphate + D-xylulose 5-phosphate</text>
        <dbReference type="Rhea" id="RHEA:10508"/>
        <dbReference type="ChEBI" id="CHEBI:57483"/>
        <dbReference type="ChEBI" id="CHEBI:57737"/>
        <dbReference type="ChEBI" id="CHEBI:58273"/>
        <dbReference type="ChEBI" id="CHEBI:59776"/>
        <dbReference type="EC" id="2.2.1.1"/>
    </reaction>
</comment>
<feature type="binding site" evidence="20">
    <location>
        <position position="264"/>
    </location>
    <ligand>
        <name>substrate</name>
    </ligand>
</feature>
<feature type="binding site" evidence="20">
    <location>
        <position position="461"/>
    </location>
    <ligand>
        <name>substrate</name>
    </ligand>
</feature>
<evidence type="ECO:0000256" key="14">
    <source>
        <dbReference type="ARBA" id="ARBA00022842"/>
    </source>
</evidence>
<feature type="binding site" evidence="20">
    <location>
        <position position="385"/>
    </location>
    <ligand>
        <name>substrate</name>
    </ligand>
</feature>
<dbReference type="CDD" id="cd02012">
    <property type="entry name" value="TPP_TK"/>
    <property type="match status" value="1"/>
</dbReference>
<accession>A0A268NV18</accession>
<evidence type="ECO:0000256" key="15">
    <source>
        <dbReference type="ARBA" id="ARBA00023052"/>
    </source>
</evidence>
<name>A0A268NV18_SHOCL</name>
<feature type="active site" description="Proton donor" evidence="19">
    <location>
        <position position="412"/>
    </location>
</feature>
<feature type="binding site" evidence="20">
    <location>
        <position position="358"/>
    </location>
    <ligand>
        <name>substrate</name>
    </ligand>
</feature>
<proteinExistence type="inferred from homology"/>
<dbReference type="AlphaFoldDB" id="A0A268NV18"/>
<dbReference type="FunFam" id="3.40.50.970:FF:000003">
    <property type="entry name" value="Transketolase"/>
    <property type="match status" value="1"/>
</dbReference>
<evidence type="ECO:0000313" key="26">
    <source>
        <dbReference type="Proteomes" id="UP000216207"/>
    </source>
</evidence>
<evidence type="ECO:0000256" key="8">
    <source>
        <dbReference type="ARBA" id="ARBA00011738"/>
    </source>
</evidence>
<evidence type="ECO:0000256" key="6">
    <source>
        <dbReference type="ARBA" id="ARBA00005215"/>
    </source>
</evidence>
<reference evidence="25 26" key="1">
    <citation type="submission" date="2017-07" db="EMBL/GenBank/DDBJ databases">
        <title>Isolation and whole genome analysis of endospore-forming bacteria from heroin.</title>
        <authorList>
            <person name="Kalinowski J."/>
            <person name="Ahrens B."/>
            <person name="Al-Dilaimi A."/>
            <person name="Winkler A."/>
            <person name="Wibberg D."/>
            <person name="Schleenbecker U."/>
            <person name="Ruckert C."/>
            <person name="Wolfel R."/>
            <person name="Grass G."/>
        </authorList>
    </citation>
    <scope>NUCLEOTIDE SEQUENCE [LARGE SCALE GENOMIC DNA]</scope>
    <source>
        <strain evidence="25 26">7539</strain>
    </source>
</reference>
<comment type="cofactor">
    <cofactor evidence="22">
        <name>Mg(2+)</name>
        <dbReference type="ChEBI" id="CHEBI:18420"/>
    </cofactor>
    <text evidence="22">Binds 1 Mg(2+) ion per subunit. Can also utilize other divalent metal cations, such as Ca(2+), Mn(2+) and Co(2+).</text>
</comment>
<dbReference type="InterPro" id="IPR020826">
    <property type="entry name" value="Transketolase_BS"/>
</dbReference>
<dbReference type="RefSeq" id="WP_095327317.1">
    <property type="nucleotide sequence ID" value="NZ_NPCC01000042.1"/>
</dbReference>
<dbReference type="EC" id="2.2.1.1" evidence="9 18"/>
<feature type="binding site" evidence="21">
    <location>
        <position position="160"/>
    </location>
    <ligand>
        <name>thiamine diphosphate</name>
        <dbReference type="ChEBI" id="CHEBI:58937"/>
    </ligand>
</feature>
<feature type="binding site" evidence="20">
    <location>
        <position position="520"/>
    </location>
    <ligand>
        <name>substrate</name>
    </ligand>
</feature>
<feature type="domain" description="Transketolase-like pyrimidine-binding" evidence="24">
    <location>
        <begin position="355"/>
        <end position="525"/>
    </location>
</feature>
<dbReference type="GO" id="GO:0006098">
    <property type="term" value="P:pentose-phosphate shunt"/>
    <property type="evidence" value="ECO:0007669"/>
    <property type="project" value="TreeGrafter"/>
</dbReference>
<evidence type="ECO:0000256" key="18">
    <source>
        <dbReference type="NCBIfam" id="TIGR00232"/>
    </source>
</evidence>
<evidence type="ECO:0000256" key="3">
    <source>
        <dbReference type="ARBA" id="ARBA00001941"/>
    </source>
</evidence>
<evidence type="ECO:0000256" key="5">
    <source>
        <dbReference type="ARBA" id="ARBA00004959"/>
    </source>
</evidence>
<feature type="binding site" evidence="21">
    <location>
        <position position="437"/>
    </location>
    <ligand>
        <name>thiamine diphosphate</name>
        <dbReference type="ChEBI" id="CHEBI:58937"/>
    </ligand>
</feature>
<comment type="cofactor">
    <cofactor evidence="1">
        <name>Ca(2+)</name>
        <dbReference type="ChEBI" id="CHEBI:29108"/>
    </cofactor>
</comment>
<dbReference type="CDD" id="cd07033">
    <property type="entry name" value="TPP_PYR_DXS_TK_like"/>
    <property type="match status" value="1"/>
</dbReference>
<dbReference type="InterPro" id="IPR029061">
    <property type="entry name" value="THDP-binding"/>
</dbReference>
<comment type="similarity">
    <text evidence="7">Belongs to the transketolase family.</text>
</comment>
<dbReference type="Pfam" id="PF02779">
    <property type="entry name" value="Transket_pyr"/>
    <property type="match status" value="1"/>
</dbReference>
<dbReference type="Gene3D" id="3.40.50.920">
    <property type="match status" value="1"/>
</dbReference>
<evidence type="ECO:0000256" key="22">
    <source>
        <dbReference type="PIRSR" id="PIRSR605478-4"/>
    </source>
</evidence>
<comment type="subunit">
    <text evidence="8">Homodimer.</text>
</comment>
<evidence type="ECO:0000256" key="21">
    <source>
        <dbReference type="PIRSR" id="PIRSR605478-3"/>
    </source>
</evidence>
<dbReference type="Gene3D" id="3.40.50.970">
    <property type="match status" value="2"/>
</dbReference>
<feature type="binding site" evidence="20">
    <location>
        <position position="30"/>
    </location>
    <ligand>
        <name>substrate</name>
    </ligand>
</feature>
<feature type="binding site" evidence="21">
    <location>
        <begin position="118"/>
        <end position="120"/>
    </location>
    <ligand>
        <name>thiamine diphosphate</name>
        <dbReference type="ChEBI" id="CHEBI:58937"/>
    </ligand>
</feature>
<evidence type="ECO:0000259" key="24">
    <source>
        <dbReference type="SMART" id="SM00861"/>
    </source>
</evidence>
<dbReference type="GO" id="GO:0005829">
    <property type="term" value="C:cytosol"/>
    <property type="evidence" value="ECO:0007669"/>
    <property type="project" value="TreeGrafter"/>
</dbReference>
<dbReference type="SUPFAM" id="SSF52922">
    <property type="entry name" value="TK C-terminal domain-like"/>
    <property type="match status" value="1"/>
</dbReference>
<keyword evidence="12 22" id="KW-0479">Metal-binding</keyword>
<dbReference type="Proteomes" id="UP000216207">
    <property type="component" value="Unassembled WGS sequence"/>
</dbReference>
<evidence type="ECO:0000256" key="4">
    <source>
        <dbReference type="ARBA" id="ARBA00002931"/>
    </source>
</evidence>
<dbReference type="EMBL" id="NPCC01000042">
    <property type="protein sequence ID" value="PAE87099.1"/>
    <property type="molecule type" value="Genomic_DNA"/>
</dbReference>
<dbReference type="InterPro" id="IPR005475">
    <property type="entry name" value="Transketolase-like_Pyr-bd"/>
</dbReference>
<organism evidence="25 26">
    <name type="scientific">Shouchella clausii</name>
    <name type="common">Alkalihalobacillus clausii</name>
    <dbReference type="NCBI Taxonomy" id="79880"/>
    <lineage>
        <taxon>Bacteria</taxon>
        <taxon>Bacillati</taxon>
        <taxon>Bacillota</taxon>
        <taxon>Bacilli</taxon>
        <taxon>Bacillales</taxon>
        <taxon>Bacillaceae</taxon>
        <taxon>Shouchella</taxon>
    </lineage>
</organism>
<feature type="binding site" evidence="22">
    <location>
        <position position="189"/>
    </location>
    <ligand>
        <name>Mg(2+)</name>
        <dbReference type="ChEBI" id="CHEBI:18420"/>
    </ligand>
</feature>
<dbReference type="Pfam" id="PF00456">
    <property type="entry name" value="Transketolase_N"/>
    <property type="match status" value="1"/>
</dbReference>
<sequence length="668" mass="73725">MTKTINVAQLSINTIRTLTLDAVEKAQHGHPGMPMGAAPMAYSLWKHFLNVNPENPNWFNRDRFVLSAGHGSTLIYSLLHLTGFDVTLEDLKNFRRLGSKTPGHPEYGVTPGVEATTGPLGQGIPASVGLAMAERHLAASYNREGFPVVDHYTYTICGDGDLMEGVSYEAASLAGHLKLGRLIVLYDSNDICLDGGLELAFSENIQQRFESMNWQYMKVEDGNDVDAIAKAIEEAKADETRPTIIEIKTVIGYGSSLQGTNNAHSDPMGKEEVAKTKKFYNWNYEEAFYVPEEVYADYATIRERGKQKEQEWNQLFSQYEAHYPQLAKELKRIMEGQLPENWDEHLSSYEEGSSLATRVAGSEVLNAFVKRIPEFVGGSADLDSSTKTRLKEEIDFGNDRYGGRNIRFGVREFAMGAIANGLALHSLRPFVSTFFVFSDYLRPAIRLAALMGLPVTYVFTHDSVAVGQDGPTHEPVEQLASFRAMPGLTVIRPADANETKAAWKVAVEQTDRPTMLVLGRQNVPTLKDSDTLAEEGVRRGAYVISKAEGTPVGILVAAGSEVSLAINAQKELAKEGIYVNVVSMPSWDLFEKQSQKYKEGVLPSNLQTRLTIEMGSKLGWREYASTNGAVMSIDSFGESGPGEEVIAKFGFTVENVVDNFKQLLANVR</sequence>
<dbReference type="InterPro" id="IPR055152">
    <property type="entry name" value="Transketolase-like_C_2"/>
</dbReference>
<evidence type="ECO:0000256" key="19">
    <source>
        <dbReference type="PIRSR" id="PIRSR605478-1"/>
    </source>
</evidence>
<comment type="function">
    <text evidence="4">Catalyzes the transfer of a two-carbon ketol group from a ketose donor to an aldose acceptor, via a covalent intermediate with the cofactor thiamine pyrophosphate.</text>
</comment>
<comment type="caution">
    <text evidence="25">The sequence shown here is derived from an EMBL/GenBank/DDBJ whole genome shotgun (WGS) entry which is preliminary data.</text>
</comment>
<feature type="binding site" evidence="20">
    <location>
        <position position="469"/>
    </location>
    <ligand>
        <name>substrate</name>
    </ligand>
</feature>
<comment type="cofactor">
    <cofactor evidence="3">
        <name>Co(2+)</name>
        <dbReference type="ChEBI" id="CHEBI:48828"/>
    </cofactor>
</comment>
<dbReference type="PANTHER" id="PTHR43522:SF2">
    <property type="entry name" value="TRANSKETOLASE 1-RELATED"/>
    <property type="match status" value="1"/>
</dbReference>
<gene>
    <name evidence="25" type="primary">tkt</name>
    <name evidence="25" type="ORF">CHH72_20185</name>
</gene>
<evidence type="ECO:0000256" key="9">
    <source>
        <dbReference type="ARBA" id="ARBA00013152"/>
    </source>
</evidence>
<dbReference type="NCBIfam" id="TIGR00232">
    <property type="entry name" value="tktlase_bact"/>
    <property type="match status" value="1"/>
</dbReference>
<feature type="binding site" evidence="22">
    <location>
        <position position="191"/>
    </location>
    <ligand>
        <name>Mg(2+)</name>
        <dbReference type="ChEBI" id="CHEBI:18420"/>
    </ligand>
</feature>
<feature type="binding site" evidence="21">
    <location>
        <position position="264"/>
    </location>
    <ligand>
        <name>thiamine diphosphate</name>
        <dbReference type="ChEBI" id="CHEBI:58937"/>
    </ligand>
</feature>
<keyword evidence="11" id="KW-0808">Transferase</keyword>